<evidence type="ECO:0000313" key="1">
    <source>
        <dbReference type="EMBL" id="REF25901.1"/>
    </source>
</evidence>
<protein>
    <submittedName>
        <fullName evidence="1">Uncharacterized protein</fullName>
    </submittedName>
</protein>
<gene>
    <name evidence="1" type="ORF">BDD26_0445</name>
</gene>
<dbReference type="Proteomes" id="UP000256294">
    <property type="component" value="Unassembled WGS sequence"/>
</dbReference>
<dbReference type="EMBL" id="QTUB01000001">
    <property type="protein sequence ID" value="REF25901.1"/>
    <property type="molecule type" value="Genomic_DNA"/>
</dbReference>
<evidence type="ECO:0000313" key="2">
    <source>
        <dbReference type="Proteomes" id="UP000256294"/>
    </source>
</evidence>
<reference evidence="1 2" key="1">
    <citation type="submission" date="2018-08" db="EMBL/GenBank/DDBJ databases">
        <title>Genomic Encyclopedia of Archaeal and Bacterial Type Strains, Phase II (KMG-II): from individual species to whole genera.</title>
        <authorList>
            <person name="Goeker M."/>
        </authorList>
    </citation>
    <scope>NUCLEOTIDE SEQUENCE [LARGE SCALE GENOMIC DNA]</scope>
    <source>
        <strain evidence="1 2">DSM 17905</strain>
    </source>
</reference>
<dbReference type="AlphaFoldDB" id="A0A3D9UMD4"/>
<comment type="caution">
    <text evidence="1">The sequence shown here is derived from an EMBL/GenBank/DDBJ whole genome shotgun (WGS) entry which is preliminary data.</text>
</comment>
<name>A0A3D9UMD4_9GAMM</name>
<organism evidence="1 2">
    <name type="scientific">Xenorhabdus cabanillasii</name>
    <dbReference type="NCBI Taxonomy" id="351673"/>
    <lineage>
        <taxon>Bacteria</taxon>
        <taxon>Pseudomonadati</taxon>
        <taxon>Pseudomonadota</taxon>
        <taxon>Gammaproteobacteria</taxon>
        <taxon>Enterobacterales</taxon>
        <taxon>Morganellaceae</taxon>
        <taxon>Xenorhabdus</taxon>
    </lineage>
</organism>
<sequence>MPFSPPFRNEFFEGDLIYGLTDERERYISRVDKFKIVKHKLTKSTSGQEFSKPAMINYYLIPVEEGEMVSFLDNFKRSIGNRQRVPNQCLINRANEYKRYLNVVAFEEYGEYKESFYSHLRKHNKYYTVLDENISKDNVIIGRKCKGGLSWVTMSNCQLTEDMHIHFILDEINIKEVIDKTRDSITAKELRWIYRHRNNKKVASKIQFWLNQEPTFPPWVSDETLWANYYRRSILNHDLSGEFSRLFNYKYCKILS</sequence>
<dbReference type="RefSeq" id="WP_115825425.1">
    <property type="nucleotide sequence ID" value="NZ_QTUB01000001.1"/>
</dbReference>
<accession>A0A3D9UMD4</accession>
<proteinExistence type="predicted"/>
<keyword evidence="2" id="KW-1185">Reference proteome</keyword>